<feature type="compositionally biased region" description="Acidic residues" evidence="1">
    <location>
        <begin position="11"/>
        <end position="20"/>
    </location>
</feature>
<evidence type="ECO:0000313" key="2">
    <source>
        <dbReference type="EMBL" id="THU99755.1"/>
    </source>
</evidence>
<dbReference type="AlphaFoldDB" id="A0A4V4HGQ2"/>
<proteinExistence type="predicted"/>
<gene>
    <name evidence="2" type="ORF">K435DRAFT_794691</name>
</gene>
<evidence type="ECO:0000313" key="3">
    <source>
        <dbReference type="Proteomes" id="UP000297245"/>
    </source>
</evidence>
<sequence length="111" mass="12684">MKRRGNCLVELSDDESDMEGVENSHDNSMAPWEQEFRRYLNVHTYPTWASLARDYLAIMGSSVNIIFRELPNSALEGEYETLENQEDEDAAVDHGILGNNSWDLLSSDEDI</sequence>
<evidence type="ECO:0000256" key="1">
    <source>
        <dbReference type="SAM" id="MobiDB-lite"/>
    </source>
</evidence>
<accession>A0A4V4HGQ2</accession>
<evidence type="ECO:0008006" key="4">
    <source>
        <dbReference type="Google" id="ProtNLM"/>
    </source>
</evidence>
<dbReference type="EMBL" id="ML179114">
    <property type="protein sequence ID" value="THU99755.1"/>
    <property type="molecule type" value="Genomic_DNA"/>
</dbReference>
<dbReference type="Proteomes" id="UP000297245">
    <property type="component" value="Unassembled WGS sequence"/>
</dbReference>
<reference evidence="2 3" key="1">
    <citation type="journal article" date="2019" name="Nat. Ecol. Evol.">
        <title>Megaphylogeny resolves global patterns of mushroom evolution.</title>
        <authorList>
            <person name="Varga T."/>
            <person name="Krizsan K."/>
            <person name="Foldi C."/>
            <person name="Dima B."/>
            <person name="Sanchez-Garcia M."/>
            <person name="Sanchez-Ramirez S."/>
            <person name="Szollosi G.J."/>
            <person name="Szarkandi J.G."/>
            <person name="Papp V."/>
            <person name="Albert L."/>
            <person name="Andreopoulos W."/>
            <person name="Angelini C."/>
            <person name="Antonin V."/>
            <person name="Barry K.W."/>
            <person name="Bougher N.L."/>
            <person name="Buchanan P."/>
            <person name="Buyck B."/>
            <person name="Bense V."/>
            <person name="Catcheside P."/>
            <person name="Chovatia M."/>
            <person name="Cooper J."/>
            <person name="Damon W."/>
            <person name="Desjardin D."/>
            <person name="Finy P."/>
            <person name="Geml J."/>
            <person name="Haridas S."/>
            <person name="Hughes K."/>
            <person name="Justo A."/>
            <person name="Karasinski D."/>
            <person name="Kautmanova I."/>
            <person name="Kiss B."/>
            <person name="Kocsube S."/>
            <person name="Kotiranta H."/>
            <person name="LaButti K.M."/>
            <person name="Lechner B.E."/>
            <person name="Liimatainen K."/>
            <person name="Lipzen A."/>
            <person name="Lukacs Z."/>
            <person name="Mihaltcheva S."/>
            <person name="Morgado L.N."/>
            <person name="Niskanen T."/>
            <person name="Noordeloos M.E."/>
            <person name="Ohm R.A."/>
            <person name="Ortiz-Santana B."/>
            <person name="Ovrebo C."/>
            <person name="Racz N."/>
            <person name="Riley R."/>
            <person name="Savchenko A."/>
            <person name="Shiryaev A."/>
            <person name="Soop K."/>
            <person name="Spirin V."/>
            <person name="Szebenyi C."/>
            <person name="Tomsovsky M."/>
            <person name="Tulloss R.E."/>
            <person name="Uehling J."/>
            <person name="Grigoriev I.V."/>
            <person name="Vagvolgyi C."/>
            <person name="Papp T."/>
            <person name="Martin F.M."/>
            <person name="Miettinen O."/>
            <person name="Hibbett D.S."/>
            <person name="Nagy L.G."/>
        </authorList>
    </citation>
    <scope>NUCLEOTIDE SEQUENCE [LARGE SCALE GENOMIC DNA]</scope>
    <source>
        <strain evidence="2 3">CBS 962.96</strain>
    </source>
</reference>
<organism evidence="2 3">
    <name type="scientific">Dendrothele bispora (strain CBS 962.96)</name>
    <dbReference type="NCBI Taxonomy" id="1314807"/>
    <lineage>
        <taxon>Eukaryota</taxon>
        <taxon>Fungi</taxon>
        <taxon>Dikarya</taxon>
        <taxon>Basidiomycota</taxon>
        <taxon>Agaricomycotina</taxon>
        <taxon>Agaricomycetes</taxon>
        <taxon>Agaricomycetidae</taxon>
        <taxon>Agaricales</taxon>
        <taxon>Agaricales incertae sedis</taxon>
        <taxon>Dendrothele</taxon>
    </lineage>
</organism>
<name>A0A4V4HGQ2_DENBC</name>
<protein>
    <recommendedName>
        <fullName evidence="4">HAT C-terminal dimerisation domain-containing protein</fullName>
    </recommendedName>
</protein>
<feature type="region of interest" description="Disordered" evidence="1">
    <location>
        <begin position="1"/>
        <end position="27"/>
    </location>
</feature>
<keyword evidence="3" id="KW-1185">Reference proteome</keyword>
<dbReference type="OrthoDB" id="3062869at2759"/>